<keyword evidence="2" id="KW-0472">Membrane</keyword>
<keyword evidence="2" id="KW-0812">Transmembrane</keyword>
<feature type="compositionally biased region" description="Basic and acidic residues" evidence="1">
    <location>
        <begin position="102"/>
        <end position="113"/>
    </location>
</feature>
<accession>A0A1R4GKJ8</accession>
<dbReference type="Pfam" id="PF10756">
    <property type="entry name" value="bPH_6"/>
    <property type="match status" value="1"/>
</dbReference>
<feature type="region of interest" description="Disordered" evidence="1">
    <location>
        <begin position="102"/>
        <end position="131"/>
    </location>
</feature>
<evidence type="ECO:0000256" key="2">
    <source>
        <dbReference type="SAM" id="Phobius"/>
    </source>
</evidence>
<sequence length="189" mass="20349">MALIVLAAAGSIAILVTGSWYSAPAVLPVLLVGYSAWIVFWLPRVEVNDAGVTLINPLQTLEVPWATIILVDTKYALALVTPKGRFTAWAAPAPGVMSALRDSRRSARSESRDQSGASYTSIRPGDQRSSDSGVVANIVRRRLARMAEDGTLDVESTESLKTQRSIHWTHLAVLLILVVLSLTLPAVMS</sequence>
<dbReference type="EMBL" id="FUHW01000038">
    <property type="protein sequence ID" value="SJM68660.1"/>
    <property type="molecule type" value="Genomic_DNA"/>
</dbReference>
<gene>
    <name evidence="4" type="ORF">FM101_11190</name>
</gene>
<protein>
    <submittedName>
        <fullName evidence="4">Integral membrane protein</fullName>
    </submittedName>
</protein>
<evidence type="ECO:0000256" key="1">
    <source>
        <dbReference type="SAM" id="MobiDB-lite"/>
    </source>
</evidence>
<dbReference type="AlphaFoldDB" id="A0A1R4GKJ8"/>
<feature type="domain" description="Low molecular weight protein antigen 6 PH" evidence="3">
    <location>
        <begin position="43"/>
        <end position="79"/>
    </location>
</feature>
<evidence type="ECO:0000259" key="3">
    <source>
        <dbReference type="Pfam" id="PF10756"/>
    </source>
</evidence>
<name>A0A1R4GKJ8_9MICC</name>
<evidence type="ECO:0000313" key="4">
    <source>
        <dbReference type="EMBL" id="SJM68660.1"/>
    </source>
</evidence>
<keyword evidence="2" id="KW-1133">Transmembrane helix</keyword>
<reference evidence="4 5" key="1">
    <citation type="submission" date="2017-02" db="EMBL/GenBank/DDBJ databases">
        <authorList>
            <person name="Peterson S.W."/>
        </authorList>
    </citation>
    <scope>NUCLEOTIDE SEQUENCE [LARGE SCALE GENOMIC DNA]</scope>
    <source>
        <strain evidence="4 5">B Ar 00.02</strain>
    </source>
</reference>
<feature type="transmembrane region" description="Helical" evidence="2">
    <location>
        <begin position="168"/>
        <end position="188"/>
    </location>
</feature>
<proteinExistence type="predicted"/>
<evidence type="ECO:0000313" key="5">
    <source>
        <dbReference type="Proteomes" id="UP000195913"/>
    </source>
</evidence>
<dbReference type="InterPro" id="IPR019692">
    <property type="entry name" value="CFP-6_PH"/>
</dbReference>
<feature type="transmembrane region" description="Helical" evidence="2">
    <location>
        <begin position="23"/>
        <end position="42"/>
    </location>
</feature>
<keyword evidence="5" id="KW-1185">Reference proteome</keyword>
<organism evidence="4 5">
    <name type="scientific">Arthrobacter rhombi</name>
    <dbReference type="NCBI Taxonomy" id="71253"/>
    <lineage>
        <taxon>Bacteria</taxon>
        <taxon>Bacillati</taxon>
        <taxon>Actinomycetota</taxon>
        <taxon>Actinomycetes</taxon>
        <taxon>Micrococcales</taxon>
        <taxon>Micrococcaceae</taxon>
        <taxon>Arthrobacter</taxon>
    </lineage>
</organism>
<dbReference type="Proteomes" id="UP000195913">
    <property type="component" value="Unassembled WGS sequence"/>
</dbReference>